<evidence type="ECO:0000313" key="3">
    <source>
        <dbReference type="Proteomes" id="UP001237011"/>
    </source>
</evidence>
<name>A0ABY9HCI3_9MOLU</name>
<organism evidence="2 3">
    <name type="scientific">Mycoplasma seminis</name>
    <dbReference type="NCBI Taxonomy" id="512749"/>
    <lineage>
        <taxon>Bacteria</taxon>
        <taxon>Bacillati</taxon>
        <taxon>Mycoplasmatota</taxon>
        <taxon>Mollicutes</taxon>
        <taxon>Mycoplasmataceae</taxon>
        <taxon>Mycoplasma</taxon>
    </lineage>
</organism>
<proteinExistence type="predicted"/>
<keyword evidence="1" id="KW-1133">Transmembrane helix</keyword>
<reference evidence="2" key="1">
    <citation type="submission" date="2023-08" db="EMBL/GenBank/DDBJ databases">
        <title>Complete genome sequence of Mycoplasma seminis 2200.</title>
        <authorList>
            <person name="Spergser J."/>
        </authorList>
    </citation>
    <scope>NUCLEOTIDE SEQUENCE [LARGE SCALE GENOMIC DNA]</scope>
    <source>
        <strain evidence="2">2200</strain>
    </source>
</reference>
<evidence type="ECO:0000256" key="1">
    <source>
        <dbReference type="SAM" id="Phobius"/>
    </source>
</evidence>
<keyword evidence="1" id="KW-0472">Membrane</keyword>
<accession>A0ABY9HCI3</accession>
<dbReference type="RefSeq" id="WP_305938327.1">
    <property type="nucleotide sequence ID" value="NZ_CP132191.1"/>
</dbReference>
<feature type="transmembrane region" description="Helical" evidence="1">
    <location>
        <begin position="56"/>
        <end position="80"/>
    </location>
</feature>
<keyword evidence="1" id="KW-0812">Transmembrane</keyword>
<sequence length="83" mass="9830">MDKEKDKNIQEKPKYIDLVEFRRQEIQRAILNAQAEQNKEEYRSAQKQLPWYKRDLFINLFGAGVALLVMTLIILIAYFVGNI</sequence>
<protein>
    <submittedName>
        <fullName evidence="2">Uncharacterized protein</fullName>
    </submittedName>
</protein>
<gene>
    <name evidence="2" type="ORF">Q8852_02040</name>
</gene>
<dbReference type="Proteomes" id="UP001237011">
    <property type="component" value="Chromosome"/>
</dbReference>
<keyword evidence="3" id="KW-1185">Reference proteome</keyword>
<evidence type="ECO:0000313" key="2">
    <source>
        <dbReference type="EMBL" id="WLP85904.1"/>
    </source>
</evidence>
<dbReference type="EMBL" id="CP132191">
    <property type="protein sequence ID" value="WLP85904.1"/>
    <property type="molecule type" value="Genomic_DNA"/>
</dbReference>